<feature type="domain" description="DCD" evidence="2">
    <location>
        <begin position="19"/>
        <end position="149"/>
    </location>
</feature>
<reference evidence="3 4" key="1">
    <citation type="journal article" date="2021" name="Commun. Biol.">
        <title>The genome of Shorea leprosula (Dipterocarpaceae) highlights the ecological relevance of drought in aseasonal tropical rainforests.</title>
        <authorList>
            <person name="Ng K.K.S."/>
            <person name="Kobayashi M.J."/>
            <person name="Fawcett J.A."/>
            <person name="Hatakeyama M."/>
            <person name="Paape T."/>
            <person name="Ng C.H."/>
            <person name="Ang C.C."/>
            <person name="Tnah L.H."/>
            <person name="Lee C.T."/>
            <person name="Nishiyama T."/>
            <person name="Sese J."/>
            <person name="O'Brien M.J."/>
            <person name="Copetti D."/>
            <person name="Mohd Noor M.I."/>
            <person name="Ong R.C."/>
            <person name="Putra M."/>
            <person name="Sireger I.Z."/>
            <person name="Indrioko S."/>
            <person name="Kosugi Y."/>
            <person name="Izuno A."/>
            <person name="Isagi Y."/>
            <person name="Lee S.L."/>
            <person name="Shimizu K.K."/>
        </authorList>
    </citation>
    <scope>NUCLEOTIDE SEQUENCE [LARGE SCALE GENOMIC DNA]</scope>
    <source>
        <strain evidence="3">214</strain>
    </source>
</reference>
<dbReference type="EMBL" id="BPVZ01000119">
    <property type="protein sequence ID" value="GKV36886.1"/>
    <property type="molecule type" value="Genomic_DNA"/>
</dbReference>
<protein>
    <recommendedName>
        <fullName evidence="2">DCD domain-containing protein</fullName>
    </recommendedName>
</protein>
<feature type="compositionally biased region" description="Basic and acidic residues" evidence="1">
    <location>
        <begin position="1029"/>
        <end position="1039"/>
    </location>
</feature>
<feature type="region of interest" description="Disordered" evidence="1">
    <location>
        <begin position="1029"/>
        <end position="1054"/>
    </location>
</feature>
<keyword evidence="4" id="KW-1185">Reference proteome</keyword>
<feature type="compositionally biased region" description="Basic and acidic residues" evidence="1">
    <location>
        <begin position="781"/>
        <end position="799"/>
    </location>
</feature>
<dbReference type="SMART" id="SM00767">
    <property type="entry name" value="DCD"/>
    <property type="match status" value="1"/>
</dbReference>
<gene>
    <name evidence="3" type="ORF">SLEP1_g44970</name>
</gene>
<dbReference type="PANTHER" id="PTHR46444:SF9">
    <property type="entry name" value="DCD (DEVELOPMENT AND CELL DEATH) DOMAIN PROTEIN"/>
    <property type="match status" value="1"/>
</dbReference>
<sequence length="1054" mass="116801">MSSRVKMKDEKQRRTPGAFPEFGAIFMSNSATKRECFKRKLFGLPSSYAHFVNHVKAGMILFLFEFERRELHGVFEASCDGEMNIVPNAFNSLGKQFPAQVKFTHLWSCTPLSEEEFRDAIRENYFSAKKFSFGLSEDQVLRLLSLFSLRKIKEQAPERHLTSSGLAGPSDSSTSKVKRVVHSNRVMSNKVTSEQKADGKLKFFPSTVHPGDPFCNDGREINDERFQIPQNIGGENKMDGEMAPGISVEYFGDSFTKIRGDINGNRLAKSDRARNEKNVNVGYSIGDYGSFSDVRFTRGSGYENEPVVSMGYSLGNSREASDGVRFTRSGRFKNENFGNNVFVPATSMECPSFFPTNHNAYSYSSNHVSNADTCVQDPTRPNSTSICTMEPKRSNISYPTTYGDAIITRTHPHVPSINCRCCSSTLGMGQDSSSLHSLQSAPDNTIAGNILPSRNQPLSSYLKSGSTSMCPDVDSHSRNHILLAHLNQYEHYSKASLSHPPSGENLTVKSSENEGDDGISFLMHSQSGNNGRISEPLSSSSFGLSYQYHPISSEVKAGNKVPEFENAIEFATDVLAFDEHQFLLGGQCPAQPKSTYHHQKTSLNPPVYQSSESMDVDCQKKRGSVFSRLALAPKACRRENNLSSGNNVHGIDGSVDEVMSTLYHCHYPWSKVSRGLLIKHDYGANIGNKKQVEMNSKSLKDPSAIPKEMSIRSIPPVEEMSIKSIAPVEENDSQQAGGTPFVDFKRRSVLRKPHPDSRTENCSGSAEKDTSTGQRKRRKLIRPDFGKNHPSEEKARDADVPENLQRPSLESSAGPEKVSVSHINKNTIPEYVKLLLGISQADHEGKHTVNIGRNSSHEDINVEGEAPASLQRPSLESSVGTEKVSVSHVNESKIYEYVKLLRGMSQTHHEGKHTVDIGSSSSENISVNGDAPEILQRCSPQSSIDKRHTNFNASVSHVSKIRQSDELLDLLHQTSHEGKSISMGRRSNMEEFKIKSSGRNADEHSKKLFEKDHSQDVSCWKLYTKADESFSAKDPRQDESCQGGDSASPIVVRD</sequence>
<evidence type="ECO:0000313" key="4">
    <source>
        <dbReference type="Proteomes" id="UP001054252"/>
    </source>
</evidence>
<evidence type="ECO:0000313" key="3">
    <source>
        <dbReference type="EMBL" id="GKV36886.1"/>
    </source>
</evidence>
<evidence type="ECO:0000256" key="1">
    <source>
        <dbReference type="SAM" id="MobiDB-lite"/>
    </source>
</evidence>
<feature type="region of interest" description="Disordered" evidence="1">
    <location>
        <begin position="994"/>
        <end position="1014"/>
    </location>
</feature>
<evidence type="ECO:0000259" key="2">
    <source>
        <dbReference type="PROSITE" id="PS51222"/>
    </source>
</evidence>
<feature type="region of interest" description="Disordered" evidence="1">
    <location>
        <begin position="693"/>
        <end position="820"/>
    </location>
</feature>
<dbReference type="Pfam" id="PF10539">
    <property type="entry name" value="Dev_Cell_Death"/>
    <property type="match status" value="1"/>
</dbReference>
<comment type="caution">
    <text evidence="3">The sequence shown here is derived from an EMBL/GenBank/DDBJ whole genome shotgun (WGS) entry which is preliminary data.</text>
</comment>
<dbReference type="InterPro" id="IPR013989">
    <property type="entry name" value="Dev_and_cell_death_domain"/>
</dbReference>
<dbReference type="Proteomes" id="UP001054252">
    <property type="component" value="Unassembled WGS sequence"/>
</dbReference>
<organism evidence="3 4">
    <name type="scientific">Rubroshorea leprosula</name>
    <dbReference type="NCBI Taxonomy" id="152421"/>
    <lineage>
        <taxon>Eukaryota</taxon>
        <taxon>Viridiplantae</taxon>
        <taxon>Streptophyta</taxon>
        <taxon>Embryophyta</taxon>
        <taxon>Tracheophyta</taxon>
        <taxon>Spermatophyta</taxon>
        <taxon>Magnoliopsida</taxon>
        <taxon>eudicotyledons</taxon>
        <taxon>Gunneridae</taxon>
        <taxon>Pentapetalae</taxon>
        <taxon>rosids</taxon>
        <taxon>malvids</taxon>
        <taxon>Malvales</taxon>
        <taxon>Dipterocarpaceae</taxon>
        <taxon>Rubroshorea</taxon>
    </lineage>
</organism>
<dbReference type="PANTHER" id="PTHR46444">
    <property type="entry name" value="DCD (DEVELOPMENT AND CELL DEATH) DOMAIN PROTEIN-RELATED"/>
    <property type="match status" value="1"/>
</dbReference>
<name>A0AAV5LHV8_9ROSI</name>
<accession>A0AAV5LHV8</accession>
<dbReference type="PROSITE" id="PS51222">
    <property type="entry name" value="DCD"/>
    <property type="match status" value="1"/>
</dbReference>
<proteinExistence type="predicted"/>
<dbReference type="AlphaFoldDB" id="A0AAV5LHV8"/>